<reference evidence="2" key="1">
    <citation type="journal article" date="2020" name="Nature">
        <title>Giant virus diversity and host interactions through global metagenomics.</title>
        <authorList>
            <person name="Schulz F."/>
            <person name="Roux S."/>
            <person name="Paez-Espino D."/>
            <person name="Jungbluth S."/>
            <person name="Walsh D.A."/>
            <person name="Denef V.J."/>
            <person name="McMahon K.D."/>
            <person name="Konstantinidis K.T."/>
            <person name="Eloe-Fadrosh E.A."/>
            <person name="Kyrpides N.C."/>
            <person name="Woyke T."/>
        </authorList>
    </citation>
    <scope>NUCLEOTIDE SEQUENCE</scope>
    <source>
        <strain evidence="2">GVMAG-M-3300025880-76</strain>
    </source>
</reference>
<feature type="transmembrane region" description="Helical" evidence="1">
    <location>
        <begin position="26"/>
        <end position="44"/>
    </location>
</feature>
<name>A0A6C0JD46_9ZZZZ</name>
<protein>
    <submittedName>
        <fullName evidence="2">Uncharacterized protein</fullName>
    </submittedName>
</protein>
<keyword evidence="1" id="KW-0472">Membrane</keyword>
<keyword evidence="1" id="KW-0812">Transmembrane</keyword>
<organism evidence="2">
    <name type="scientific">viral metagenome</name>
    <dbReference type="NCBI Taxonomy" id="1070528"/>
    <lineage>
        <taxon>unclassified sequences</taxon>
        <taxon>metagenomes</taxon>
        <taxon>organismal metagenomes</taxon>
    </lineage>
</organism>
<sequence>MRVSLKHIFGLKSSVLNSALKSKTTVIVSILIILIISFFYYTFYRSQTEGMVVQLDDDDVVDLRAYVDQMDTVLHGEEDGLNSNDKLENISNIVSKMKSSMSGLNTKIGMMIESRKDDAVKESEFAEENDDAQEVEDNVLSGDDFKIDVSETDALMQSFVDQVDDTVDK</sequence>
<keyword evidence="1" id="KW-1133">Transmembrane helix</keyword>
<dbReference type="EMBL" id="MN740364">
    <property type="protein sequence ID" value="QHU02821.1"/>
    <property type="molecule type" value="Genomic_DNA"/>
</dbReference>
<evidence type="ECO:0000256" key="1">
    <source>
        <dbReference type="SAM" id="Phobius"/>
    </source>
</evidence>
<accession>A0A6C0JD46</accession>
<dbReference type="AlphaFoldDB" id="A0A6C0JD46"/>
<proteinExistence type="predicted"/>
<evidence type="ECO:0000313" key="2">
    <source>
        <dbReference type="EMBL" id="QHU02821.1"/>
    </source>
</evidence>